<proteinExistence type="predicted"/>
<accession>A0A199VPF7</accession>
<dbReference type="GO" id="GO:0035925">
    <property type="term" value="F:mRNA 3'-UTR AU-rich region binding"/>
    <property type="evidence" value="ECO:0007669"/>
    <property type="project" value="TreeGrafter"/>
</dbReference>
<dbReference type="GO" id="GO:0005829">
    <property type="term" value="C:cytosol"/>
    <property type="evidence" value="ECO:0007669"/>
    <property type="project" value="TreeGrafter"/>
</dbReference>
<evidence type="ECO:0000313" key="3">
    <source>
        <dbReference type="EMBL" id="OAY78801.1"/>
    </source>
</evidence>
<dbReference type="PANTHER" id="PTHR48106:SF13">
    <property type="entry name" value="QUINONE OXIDOREDUCTASE-RELATED"/>
    <property type="match status" value="1"/>
</dbReference>
<evidence type="ECO:0000256" key="2">
    <source>
        <dbReference type="ARBA" id="ARBA00023002"/>
    </source>
</evidence>
<dbReference type="GO" id="GO:0070402">
    <property type="term" value="F:NADPH binding"/>
    <property type="evidence" value="ECO:0007669"/>
    <property type="project" value="TreeGrafter"/>
</dbReference>
<evidence type="ECO:0000256" key="1">
    <source>
        <dbReference type="ARBA" id="ARBA00022857"/>
    </source>
</evidence>
<reference evidence="3 4" key="1">
    <citation type="journal article" date="2016" name="DNA Res.">
        <title>The draft genome of MD-2 pineapple using hybrid error correction of long reads.</title>
        <authorList>
            <person name="Redwan R.M."/>
            <person name="Saidin A."/>
            <person name="Kumar S.V."/>
        </authorList>
    </citation>
    <scope>NUCLEOTIDE SEQUENCE [LARGE SCALE GENOMIC DNA]</scope>
    <source>
        <strain evidence="4">cv. MD2</strain>
        <tissue evidence="3">Leaf</tissue>
    </source>
</reference>
<dbReference type="AlphaFoldDB" id="A0A199VPF7"/>
<keyword evidence="2" id="KW-0560">Oxidoreductase</keyword>
<dbReference type="Gene3D" id="3.90.180.10">
    <property type="entry name" value="Medium-chain alcohol dehydrogenases, catalytic domain"/>
    <property type="match status" value="1"/>
</dbReference>
<protein>
    <submittedName>
        <fullName evidence="3">2-haloacrylate reductase</fullName>
    </submittedName>
</protein>
<sequence>MVKAIRVHELGGPEVLKWEEVEIGGPKEGEIRVKNKAIGVNFIDGFIMRLCPLLQGWKQWEVVTAVGPGLTGRKVGNVVAYAGNPMGSYAEEQILPASVAVPVPSSIDFSVAAAVMLKGMTAQVLLRRVFKVERGHTVLVLALQWFCLITAGVAKIEVGSKSFKHAVFVIF</sequence>
<dbReference type="EMBL" id="LSRQ01001214">
    <property type="protein sequence ID" value="OAY78801.1"/>
    <property type="molecule type" value="Genomic_DNA"/>
</dbReference>
<dbReference type="InterPro" id="IPR011032">
    <property type="entry name" value="GroES-like_sf"/>
</dbReference>
<dbReference type="STRING" id="4615.A0A199VPF7"/>
<comment type="caution">
    <text evidence="3">The sequence shown here is derived from an EMBL/GenBank/DDBJ whole genome shotgun (WGS) entry which is preliminary data.</text>
</comment>
<evidence type="ECO:0000313" key="4">
    <source>
        <dbReference type="Proteomes" id="UP000092600"/>
    </source>
</evidence>
<gene>
    <name evidence="3" type="ORF">ACMD2_23609</name>
</gene>
<dbReference type="Gene3D" id="3.40.50.720">
    <property type="entry name" value="NAD(P)-binding Rossmann-like Domain"/>
    <property type="match status" value="1"/>
</dbReference>
<dbReference type="PANTHER" id="PTHR48106">
    <property type="entry name" value="QUINONE OXIDOREDUCTASE PIG3-RELATED"/>
    <property type="match status" value="1"/>
</dbReference>
<dbReference type="GO" id="GO:0003960">
    <property type="term" value="F:quinone reductase (NADPH) activity"/>
    <property type="evidence" value="ECO:0007669"/>
    <property type="project" value="TreeGrafter"/>
</dbReference>
<dbReference type="SUPFAM" id="SSF50129">
    <property type="entry name" value="GroES-like"/>
    <property type="match status" value="1"/>
</dbReference>
<organism evidence="3 4">
    <name type="scientific">Ananas comosus</name>
    <name type="common">Pineapple</name>
    <name type="synonym">Ananas ananas</name>
    <dbReference type="NCBI Taxonomy" id="4615"/>
    <lineage>
        <taxon>Eukaryota</taxon>
        <taxon>Viridiplantae</taxon>
        <taxon>Streptophyta</taxon>
        <taxon>Embryophyta</taxon>
        <taxon>Tracheophyta</taxon>
        <taxon>Spermatophyta</taxon>
        <taxon>Magnoliopsida</taxon>
        <taxon>Liliopsida</taxon>
        <taxon>Poales</taxon>
        <taxon>Bromeliaceae</taxon>
        <taxon>Bromelioideae</taxon>
        <taxon>Ananas</taxon>
    </lineage>
</organism>
<dbReference type="Proteomes" id="UP000092600">
    <property type="component" value="Unassembled WGS sequence"/>
</dbReference>
<keyword evidence="1" id="KW-0521">NADP</keyword>
<name>A0A199VPF7_ANACO</name>